<name>A0A1N7NCG1_9FLAO</name>
<dbReference type="AlphaFoldDB" id="A0A1N7NCG1"/>
<dbReference type="InterPro" id="IPR043744">
    <property type="entry name" value="DUF5689"/>
</dbReference>
<dbReference type="PROSITE" id="PS51257">
    <property type="entry name" value="PROKAR_LIPOPROTEIN"/>
    <property type="match status" value="1"/>
</dbReference>
<accession>A0A1N7NCG1</accession>
<evidence type="ECO:0000313" key="4">
    <source>
        <dbReference type="Proteomes" id="UP000186744"/>
    </source>
</evidence>
<protein>
    <recommendedName>
        <fullName evidence="5">DUF5689 domain-containing protein</fullName>
    </recommendedName>
</protein>
<feature type="domain" description="DUF5689" evidence="2">
    <location>
        <begin position="49"/>
        <end position="286"/>
    </location>
</feature>
<dbReference type="NCBIfam" id="NF038128">
    <property type="entry name" value="choice_anch_J"/>
    <property type="match status" value="1"/>
</dbReference>
<dbReference type="STRING" id="373668.SAMN05421786_103401"/>
<dbReference type="InterPro" id="IPR032185">
    <property type="entry name" value="DUF5017"/>
</dbReference>
<feature type="domain" description="DUF5689" evidence="2">
    <location>
        <begin position="312"/>
        <end position="533"/>
    </location>
</feature>
<dbReference type="EMBL" id="FTOL01000003">
    <property type="protein sequence ID" value="SIS95869.1"/>
    <property type="molecule type" value="Genomic_DNA"/>
</dbReference>
<keyword evidence="4" id="KW-1185">Reference proteome</keyword>
<sequence>MKKYNSVLKYIFVAAASLFVVTGCVQDDKYNQPNLDGYDCADKKGIVVPFADVKAKYVPNGEAYVFPEDTTPNNESDDLYMVGYVSSSDETGNIYKTIYIQDALENPTHGFTISVDAVSNYTKYPQGSKVYVKLNGLAVGNYGTLVQLGVKTGTEIKGAVSRIPEKLVGKYIFRSCAPKGNIVPKVMKLSDMTAANDQYFGCLIEINDVEFDARALCTTYAPNGVTVDKTIGEGWANGKYAKTAVVRNSGYASFASQMIPSGKGKFVGIYSKFTTTYQLYINKSEDLKMTNFPRLDGLNSGPCDFDQSMLTPKTVAEIKQLAAGTTNWVQITGDFSLKAQVVANDETGNLYKYVYVEDATGGIRVNMNKTNLYLDSRFRLGKDVNIKLKNLYVRSVNGEVQLGSLFSNNTQFGQIEEAEMYKYFFDSNTTARAVVPTEKTISQLTMADVGRLIKIKDVQFVNGDLGKTLTDGTNVTSRTLEDCSGNTIVLRTSGQAKFGNYVPGSYEVKGGKGDVYAALSVYNGTYQLWITRLANIDFDAPRCDGSIYTPLPVIYSDSFSAGGFGSDWTIVNKVGPNQFWQSVNLGGNGSNYYAYMNGNSGGNIANEDWLISKAVSLVGKTKAAVSFTSDVRYSGNALQVYATDNYTGDVGTTNWTPLSVTLDTNTGGFGDWVGSGNVDLSAYLGKNVVIAFKYTSTTSAAATWQIDDFKIKGE</sequence>
<dbReference type="OrthoDB" id="1492759at2"/>
<dbReference type="Pfam" id="PF16409">
    <property type="entry name" value="DUF5017"/>
    <property type="match status" value="1"/>
</dbReference>
<dbReference type="Gene3D" id="2.60.120.200">
    <property type="match status" value="1"/>
</dbReference>
<dbReference type="RefSeq" id="WP_076552104.1">
    <property type="nucleotide sequence ID" value="NZ_FTOL01000003.1"/>
</dbReference>
<evidence type="ECO:0000259" key="1">
    <source>
        <dbReference type="Pfam" id="PF16409"/>
    </source>
</evidence>
<dbReference type="Pfam" id="PF18942">
    <property type="entry name" value="DUF5689"/>
    <property type="match status" value="2"/>
</dbReference>
<organism evidence="3 4">
    <name type="scientific">Chryseobacterium ureilyticum</name>
    <dbReference type="NCBI Taxonomy" id="373668"/>
    <lineage>
        <taxon>Bacteria</taxon>
        <taxon>Pseudomonadati</taxon>
        <taxon>Bacteroidota</taxon>
        <taxon>Flavobacteriia</taxon>
        <taxon>Flavobacteriales</taxon>
        <taxon>Weeksellaceae</taxon>
        <taxon>Chryseobacterium group</taxon>
        <taxon>Chryseobacterium</taxon>
    </lineage>
</organism>
<evidence type="ECO:0000313" key="3">
    <source>
        <dbReference type="EMBL" id="SIS95869.1"/>
    </source>
</evidence>
<reference evidence="4" key="1">
    <citation type="submission" date="2017-01" db="EMBL/GenBank/DDBJ databases">
        <authorList>
            <person name="Varghese N."/>
            <person name="Submissions S."/>
        </authorList>
    </citation>
    <scope>NUCLEOTIDE SEQUENCE [LARGE SCALE GENOMIC DNA]</scope>
    <source>
        <strain evidence="4">DSM 18017</strain>
    </source>
</reference>
<feature type="domain" description="DUF5017" evidence="1">
    <location>
        <begin position="621"/>
        <end position="712"/>
    </location>
</feature>
<dbReference type="Proteomes" id="UP000186744">
    <property type="component" value="Unassembled WGS sequence"/>
</dbReference>
<evidence type="ECO:0008006" key="5">
    <source>
        <dbReference type="Google" id="ProtNLM"/>
    </source>
</evidence>
<gene>
    <name evidence="3" type="ORF">SAMN05421786_103401</name>
</gene>
<proteinExistence type="predicted"/>
<evidence type="ECO:0000259" key="2">
    <source>
        <dbReference type="Pfam" id="PF18942"/>
    </source>
</evidence>